<dbReference type="Proteomes" id="UP000243807">
    <property type="component" value="Chromosome"/>
</dbReference>
<gene>
    <name evidence="4" type="primary">cbbS</name>
    <name evidence="6" type="ORF">BW247_10760</name>
</gene>
<dbReference type="InterPro" id="IPR024681">
    <property type="entry name" value="RuBisCO_ssu"/>
</dbReference>
<comment type="subunit">
    <text evidence="3 4">Heterohexadecamer of 8 large and 8 small subunits.</text>
</comment>
<feature type="domain" description="Ribulose bisphosphate carboxylase small subunit" evidence="5">
    <location>
        <begin position="11"/>
        <end position="108"/>
    </location>
</feature>
<protein>
    <recommendedName>
        <fullName evidence="4">Ribulose bisphosphate carboxylase small subunit</fullName>
        <shortName evidence="4">RuBisCO small subunit</shortName>
    </recommendedName>
</protein>
<comment type="miscellaneous">
    <text evidence="4">The basic functional RuBisCO is composed of a large chain homodimer in a 'head-to-tail' conformation. In form I RuBisCO this homodimer is arranged in a barrel-like tetramer with the small subunits forming a tetrameric 'cap' on each end of the 'barrel'.</text>
</comment>
<dbReference type="SUPFAM" id="SSF55239">
    <property type="entry name" value="RuBisCO, small subunit"/>
    <property type="match status" value="1"/>
</dbReference>
<evidence type="ECO:0000259" key="5">
    <source>
        <dbReference type="SMART" id="SM00961"/>
    </source>
</evidence>
<sequence length="109" mass="12568">MAVNPYLGSKRYETFSYLPAFTPEQVRNQIAYAIAQGWNPAVEYVHPEEISDNYWHMWGLPMFGEENVDTVLSEIEACHRAFPNYVVRFVAYDNYAQSQGLSFVVHRGA</sequence>
<dbReference type="PANTHER" id="PTHR31262:SF23">
    <property type="entry name" value="RIBULOSE BISPHOSPHATE CARBOXYLASE SMALL SUBUNIT"/>
    <property type="match status" value="1"/>
</dbReference>
<dbReference type="Gene3D" id="3.30.190.10">
    <property type="entry name" value="Ribulose bisphosphate carboxylase, small subunit"/>
    <property type="match status" value="1"/>
</dbReference>
<organism evidence="6 7">
    <name type="scientific">Acidihalobacter ferrooxydans</name>
    <dbReference type="NCBI Taxonomy" id="1765967"/>
    <lineage>
        <taxon>Bacteria</taxon>
        <taxon>Pseudomonadati</taxon>
        <taxon>Pseudomonadota</taxon>
        <taxon>Gammaproteobacteria</taxon>
        <taxon>Chromatiales</taxon>
        <taxon>Ectothiorhodospiraceae</taxon>
        <taxon>Acidihalobacter</taxon>
    </lineage>
</organism>
<comment type="function">
    <text evidence="4">RuBisCO catalyzes two reactions: the carboxylation of D-ribulose 1,5-bisphosphate, the primary event in carbon dioxide fixation, as well as the oxidative fragmentation of the pentose substrate. Both reactions occur simultaneously and in competition at the same active site. Although the small subunit is not catalytic it is essential for maximal activity.</text>
</comment>
<keyword evidence="1 4" id="KW-0113">Calvin cycle</keyword>
<keyword evidence="2 4" id="KW-0120">Carbon dioxide fixation</keyword>
<proteinExistence type="inferred from homology"/>
<evidence type="ECO:0000256" key="3">
    <source>
        <dbReference type="ARBA" id="ARBA00038826"/>
    </source>
</evidence>
<dbReference type="HAMAP" id="MF_00859">
    <property type="entry name" value="RuBisCO_S_bact"/>
    <property type="match status" value="1"/>
</dbReference>
<accession>A0A1P8UI49</accession>
<dbReference type="STRING" id="1765967.BW247_10760"/>
<evidence type="ECO:0000256" key="4">
    <source>
        <dbReference type="HAMAP-Rule" id="MF_00859"/>
    </source>
</evidence>
<dbReference type="RefSeq" id="WP_076837148.1">
    <property type="nucleotide sequence ID" value="NZ_CP019434.1"/>
</dbReference>
<dbReference type="GO" id="GO:0019253">
    <property type="term" value="P:reductive pentose-phosphate cycle"/>
    <property type="evidence" value="ECO:0007669"/>
    <property type="project" value="UniProtKB-UniRule"/>
</dbReference>
<keyword evidence="7" id="KW-1185">Reference proteome</keyword>
<evidence type="ECO:0000256" key="2">
    <source>
        <dbReference type="ARBA" id="ARBA00023300"/>
    </source>
</evidence>
<dbReference type="Pfam" id="PF00101">
    <property type="entry name" value="RuBisCO_small"/>
    <property type="match status" value="1"/>
</dbReference>
<dbReference type="CDD" id="cd03527">
    <property type="entry name" value="RuBisCO_small"/>
    <property type="match status" value="1"/>
</dbReference>
<dbReference type="InterPro" id="IPR036385">
    <property type="entry name" value="RuBisCO_ssu_sf"/>
</dbReference>
<evidence type="ECO:0000313" key="7">
    <source>
        <dbReference type="Proteomes" id="UP000243807"/>
    </source>
</evidence>
<reference evidence="6 7" key="1">
    <citation type="submission" date="2017-01" db="EMBL/GenBank/DDBJ databases">
        <title>Draft sequence of Acidihalobacter ferrooxidans strain DSM 14175 (strain V8).</title>
        <authorList>
            <person name="Khaleque H.N."/>
            <person name="Ramsay J.P."/>
            <person name="Murphy R.J.T."/>
            <person name="Kaksonen A.H."/>
            <person name="Boxall N.J."/>
            <person name="Watkin E.L.J."/>
        </authorList>
    </citation>
    <scope>NUCLEOTIDE SEQUENCE [LARGE SCALE GENOMIC DNA]</scope>
    <source>
        <strain evidence="6 7">V8</strain>
    </source>
</reference>
<dbReference type="PANTHER" id="PTHR31262">
    <property type="entry name" value="RIBULOSE BISPHOSPHATE CARBOXYLASE SMALL CHAIN 1, CHLOROPLASTIC"/>
    <property type="match status" value="1"/>
</dbReference>
<dbReference type="EMBL" id="CP019434">
    <property type="protein sequence ID" value="APZ43508.1"/>
    <property type="molecule type" value="Genomic_DNA"/>
</dbReference>
<evidence type="ECO:0000256" key="1">
    <source>
        <dbReference type="ARBA" id="ARBA00022567"/>
    </source>
</evidence>
<dbReference type="OrthoDB" id="9788955at2"/>
<dbReference type="AlphaFoldDB" id="A0A1P8UI49"/>
<name>A0A1P8UI49_9GAMM</name>
<dbReference type="GO" id="GO:0016984">
    <property type="term" value="F:ribulose-bisphosphate carboxylase activity"/>
    <property type="evidence" value="ECO:0007669"/>
    <property type="project" value="UniProtKB-UniRule"/>
</dbReference>
<comment type="similarity">
    <text evidence="4">Belongs to the RuBisCO small chain family.</text>
</comment>
<dbReference type="SMART" id="SM00961">
    <property type="entry name" value="RuBisCO_small"/>
    <property type="match status" value="1"/>
</dbReference>
<evidence type="ECO:0000313" key="6">
    <source>
        <dbReference type="EMBL" id="APZ43508.1"/>
    </source>
</evidence>
<dbReference type="KEGG" id="afy:BW247_10760"/>
<dbReference type="InterPro" id="IPR000894">
    <property type="entry name" value="RuBisCO_ssu_dom"/>
</dbReference>